<organism evidence="1 2">
    <name type="scientific">Maliponia aquimaris</name>
    <dbReference type="NCBI Taxonomy" id="1673631"/>
    <lineage>
        <taxon>Bacteria</taxon>
        <taxon>Pseudomonadati</taxon>
        <taxon>Pseudomonadota</taxon>
        <taxon>Alphaproteobacteria</taxon>
        <taxon>Rhodobacterales</taxon>
        <taxon>Paracoccaceae</taxon>
        <taxon>Maliponia</taxon>
    </lineage>
</organism>
<dbReference type="AlphaFoldDB" id="A0A238L721"/>
<protein>
    <submittedName>
        <fullName evidence="1">Uncharacterized protein</fullName>
    </submittedName>
</protein>
<dbReference type="OrthoDB" id="7871314at2"/>
<accession>A0A238L721</accession>
<dbReference type="EMBL" id="FXYF01000031">
    <property type="protein sequence ID" value="SMX50884.1"/>
    <property type="molecule type" value="Genomic_DNA"/>
</dbReference>
<sequence>MEDRDVKVIISLKASQIEETRRLALAMGEFPTIAWNYGQRIAAIVTKEGGTTEDAKELDELVAGLITDAETAEPAKRPLAPLIATAMIHDPEGRKGPLQ</sequence>
<evidence type="ECO:0000313" key="2">
    <source>
        <dbReference type="Proteomes" id="UP000207598"/>
    </source>
</evidence>
<gene>
    <name evidence="1" type="ORF">MAA8898_05086</name>
</gene>
<keyword evidence="2" id="KW-1185">Reference proteome</keyword>
<reference evidence="1 2" key="1">
    <citation type="submission" date="2017-05" db="EMBL/GenBank/DDBJ databases">
        <authorList>
            <person name="Song R."/>
            <person name="Chenine A.L."/>
            <person name="Ruprecht R.M."/>
        </authorList>
    </citation>
    <scope>NUCLEOTIDE SEQUENCE [LARGE SCALE GENOMIC DNA]</scope>
    <source>
        <strain evidence="1 2">CECT 8898</strain>
    </source>
</reference>
<dbReference type="RefSeq" id="WP_094023792.1">
    <property type="nucleotide sequence ID" value="NZ_FXYF01000031.1"/>
</dbReference>
<proteinExistence type="predicted"/>
<evidence type="ECO:0000313" key="1">
    <source>
        <dbReference type="EMBL" id="SMX50884.1"/>
    </source>
</evidence>
<name>A0A238L721_9RHOB</name>
<dbReference type="Proteomes" id="UP000207598">
    <property type="component" value="Unassembled WGS sequence"/>
</dbReference>